<accession>A0ABY5GM83</accession>
<keyword evidence="7 17" id="KW-0812">Transmembrane</keyword>
<dbReference type="InterPro" id="IPR024791">
    <property type="entry name" value="Cyt_c/ubiquinol_Oxase_su3"/>
</dbReference>
<feature type="transmembrane region" description="Helical" evidence="18">
    <location>
        <begin position="134"/>
        <end position="158"/>
    </location>
</feature>
<evidence type="ECO:0000256" key="7">
    <source>
        <dbReference type="ARBA" id="ARBA00022692"/>
    </source>
</evidence>
<organism evidence="20 21">
    <name type="scientific">Photobacterium atrarenae</name>
    <dbReference type="NCBI Taxonomy" id="865757"/>
    <lineage>
        <taxon>Bacteria</taxon>
        <taxon>Pseudomonadati</taxon>
        <taxon>Pseudomonadota</taxon>
        <taxon>Gammaproteobacteria</taxon>
        <taxon>Vibrionales</taxon>
        <taxon>Vibrionaceae</taxon>
        <taxon>Photobacterium</taxon>
    </lineage>
</organism>
<dbReference type="PANTHER" id="PTHR11403:SF2">
    <property type="entry name" value="CYTOCHROME BO(3) UBIQUINOL OXIDASE SUBUNIT 3"/>
    <property type="match status" value="1"/>
</dbReference>
<name>A0ABY5GM83_9GAMM</name>
<protein>
    <recommendedName>
        <fullName evidence="4">Cytochrome bo(3) ubiquinol oxidase subunit 3</fullName>
    </recommendedName>
    <alternativeName>
        <fullName evidence="15">Cytochrome o ubiquinol oxidase subunit 3</fullName>
    </alternativeName>
    <alternativeName>
        <fullName evidence="13">Oxidase bo(3) subunit 3</fullName>
    </alternativeName>
    <alternativeName>
        <fullName evidence="16">Ubiquinol oxidase polypeptide III</fullName>
    </alternativeName>
    <alternativeName>
        <fullName evidence="14">Ubiquinol oxidase subunit 3</fullName>
    </alternativeName>
</protein>
<evidence type="ECO:0000256" key="2">
    <source>
        <dbReference type="ARBA" id="ARBA00010581"/>
    </source>
</evidence>
<evidence type="ECO:0000256" key="18">
    <source>
        <dbReference type="SAM" id="Phobius"/>
    </source>
</evidence>
<dbReference type="CDD" id="cd02863">
    <property type="entry name" value="Ubiquinol_oxidase_III"/>
    <property type="match status" value="1"/>
</dbReference>
<keyword evidence="5" id="KW-0813">Transport</keyword>
<keyword evidence="11 18" id="KW-0472">Membrane</keyword>
<feature type="transmembrane region" description="Helical" evidence="18">
    <location>
        <begin position="97"/>
        <end position="114"/>
    </location>
</feature>
<evidence type="ECO:0000256" key="1">
    <source>
        <dbReference type="ARBA" id="ARBA00004651"/>
    </source>
</evidence>
<evidence type="ECO:0000313" key="20">
    <source>
        <dbReference type="EMBL" id="UTV30439.1"/>
    </source>
</evidence>
<dbReference type="InterPro" id="IPR000298">
    <property type="entry name" value="Cyt_c_oxidase-like_su3"/>
</dbReference>
<evidence type="ECO:0000256" key="11">
    <source>
        <dbReference type="ARBA" id="ARBA00023136"/>
    </source>
</evidence>
<comment type="similarity">
    <text evidence="2 17">Belongs to the cytochrome c oxidase subunit 3 family.</text>
</comment>
<dbReference type="PROSITE" id="PS50253">
    <property type="entry name" value="COX3"/>
    <property type="match status" value="1"/>
</dbReference>
<evidence type="ECO:0000256" key="17">
    <source>
        <dbReference type="RuleBase" id="RU003376"/>
    </source>
</evidence>
<evidence type="ECO:0000259" key="19">
    <source>
        <dbReference type="PROSITE" id="PS50253"/>
    </source>
</evidence>
<evidence type="ECO:0000256" key="13">
    <source>
        <dbReference type="ARBA" id="ARBA00030072"/>
    </source>
</evidence>
<dbReference type="InterPro" id="IPR014206">
    <property type="entry name" value="Cyt_c_ubiqinol_oxidase_su3"/>
</dbReference>
<dbReference type="NCBIfam" id="TIGR02842">
    <property type="entry name" value="CyoC"/>
    <property type="match status" value="1"/>
</dbReference>
<evidence type="ECO:0000256" key="5">
    <source>
        <dbReference type="ARBA" id="ARBA00022448"/>
    </source>
</evidence>
<dbReference type="Proteomes" id="UP001057998">
    <property type="component" value="Chromosome 2"/>
</dbReference>
<evidence type="ECO:0000256" key="16">
    <source>
        <dbReference type="ARBA" id="ARBA00032717"/>
    </source>
</evidence>
<comment type="subunit">
    <text evidence="3">Heterooctamer of two A chains, two B chains, two C chains and two D chains.</text>
</comment>
<evidence type="ECO:0000256" key="6">
    <source>
        <dbReference type="ARBA" id="ARBA00022475"/>
    </source>
</evidence>
<proteinExistence type="inferred from homology"/>
<feature type="domain" description="Heme-copper oxidase subunit III family profile" evidence="19">
    <location>
        <begin position="1"/>
        <end position="199"/>
    </location>
</feature>
<dbReference type="InterPro" id="IPR033946">
    <property type="entry name" value="Ubiquinol_oxase_su3_dom"/>
</dbReference>
<dbReference type="Pfam" id="PF00510">
    <property type="entry name" value="COX3"/>
    <property type="match status" value="1"/>
</dbReference>
<comment type="subcellular location">
    <subcellularLocation>
        <location evidence="1 17">Cell membrane</location>
        <topology evidence="1 17">Multi-pass membrane protein</topology>
    </subcellularLocation>
</comment>
<evidence type="ECO:0000256" key="15">
    <source>
        <dbReference type="ARBA" id="ARBA00032189"/>
    </source>
</evidence>
<keyword evidence="10" id="KW-0560">Oxidoreductase</keyword>
<dbReference type="InterPro" id="IPR035973">
    <property type="entry name" value="Cyt_c_oxidase_su3-like_sf"/>
</dbReference>
<feature type="transmembrane region" description="Helical" evidence="18">
    <location>
        <begin position="65"/>
        <end position="85"/>
    </location>
</feature>
<gene>
    <name evidence="20" type="primary">cyoC</name>
    <name evidence="20" type="ORF">NNL38_17845</name>
</gene>
<evidence type="ECO:0000256" key="12">
    <source>
        <dbReference type="ARBA" id="ARBA00025694"/>
    </source>
</evidence>
<evidence type="ECO:0000256" key="14">
    <source>
        <dbReference type="ARBA" id="ARBA00031884"/>
    </source>
</evidence>
<dbReference type="RefSeq" id="WP_255391798.1">
    <property type="nucleotide sequence ID" value="NZ_CP101509.1"/>
</dbReference>
<evidence type="ECO:0000256" key="8">
    <source>
        <dbReference type="ARBA" id="ARBA00022982"/>
    </source>
</evidence>
<feature type="transmembrane region" description="Helical" evidence="18">
    <location>
        <begin position="25"/>
        <end position="45"/>
    </location>
</feature>
<comment type="function">
    <text evidence="12">Cytochrome bo(3) ubiquinol terminal oxidase is the component of the aerobic respiratory chain of E.coli that predominates when cells are grown at high aeration. Has proton pump activity across the membrane in addition to electron transfer, pumping 2 protons/electron.</text>
</comment>
<keyword evidence="8" id="KW-0249">Electron transport</keyword>
<evidence type="ECO:0000256" key="10">
    <source>
        <dbReference type="ARBA" id="ARBA00023002"/>
    </source>
</evidence>
<evidence type="ECO:0000313" key="21">
    <source>
        <dbReference type="Proteomes" id="UP001057998"/>
    </source>
</evidence>
<dbReference type="InterPro" id="IPR013833">
    <property type="entry name" value="Cyt_c_oxidase_su3_a-hlx"/>
</dbReference>
<feature type="transmembrane region" description="Helical" evidence="18">
    <location>
        <begin position="178"/>
        <end position="198"/>
    </location>
</feature>
<dbReference type="PANTHER" id="PTHR11403">
    <property type="entry name" value="CYTOCHROME C OXIDASE SUBUNIT III"/>
    <property type="match status" value="1"/>
</dbReference>
<dbReference type="Gene3D" id="1.20.120.80">
    <property type="entry name" value="Cytochrome c oxidase, subunit III, four-helix bundle"/>
    <property type="match status" value="1"/>
</dbReference>
<reference evidence="20" key="1">
    <citation type="submission" date="2022-07" db="EMBL/GenBank/DDBJ databases">
        <title>Genome sequencing of Photobacterium atrarenae GJH2-4.</title>
        <authorList>
            <person name="Park S.-J."/>
        </authorList>
    </citation>
    <scope>NUCLEOTIDE SEQUENCE</scope>
    <source>
        <strain evidence="20">GJH2-4</strain>
    </source>
</reference>
<keyword evidence="21" id="KW-1185">Reference proteome</keyword>
<keyword evidence="9 18" id="KW-1133">Transmembrane helix</keyword>
<dbReference type="SUPFAM" id="SSF81452">
    <property type="entry name" value="Cytochrome c oxidase subunit III-like"/>
    <property type="match status" value="1"/>
</dbReference>
<sequence>MQTNAIAHDHGHDHHDTAGNKLFGFWIYLMSDCILFASLFATYAVLVNGTAGGPSGKDIFELPFVFTETMMLLFSSITFGFGIIAMKRKDIAGLKRWMGITFLLGLGFIIMEVYEFHHLIEEGYGPDRSAFLSAFFALVGTHGLHVTFGLIWLAVCYWQLNTKGLNEMMETRFHCLSLFWHFLDIVWICVFTIVYLLGVMS</sequence>
<dbReference type="EMBL" id="CP101509">
    <property type="protein sequence ID" value="UTV30439.1"/>
    <property type="molecule type" value="Genomic_DNA"/>
</dbReference>
<evidence type="ECO:0000256" key="9">
    <source>
        <dbReference type="ARBA" id="ARBA00022989"/>
    </source>
</evidence>
<evidence type="ECO:0000256" key="4">
    <source>
        <dbReference type="ARBA" id="ARBA00014687"/>
    </source>
</evidence>
<evidence type="ECO:0000256" key="3">
    <source>
        <dbReference type="ARBA" id="ARBA00011700"/>
    </source>
</evidence>
<keyword evidence="6" id="KW-1003">Cell membrane</keyword>